<evidence type="ECO:0000256" key="9">
    <source>
        <dbReference type="ARBA" id="ARBA00022741"/>
    </source>
</evidence>
<evidence type="ECO:0000256" key="1">
    <source>
        <dbReference type="ARBA" id="ARBA00002734"/>
    </source>
</evidence>
<evidence type="ECO:0000256" key="14">
    <source>
        <dbReference type="ARBA" id="ARBA00030398"/>
    </source>
</evidence>
<evidence type="ECO:0000256" key="3">
    <source>
        <dbReference type="ARBA" id="ARBA00004752"/>
    </source>
</evidence>
<keyword evidence="17 18" id="KW-0132">Cell division</keyword>
<evidence type="ECO:0000256" key="10">
    <source>
        <dbReference type="ARBA" id="ARBA00022840"/>
    </source>
</evidence>
<dbReference type="SUPFAM" id="SSF53623">
    <property type="entry name" value="MurD-like peptide ligases, catalytic domain"/>
    <property type="match status" value="1"/>
</dbReference>
<sequence>MTASEFYSALQGKTVSFIGVGRTNLPLIEKFIAHGAKVSVRDKREAEALGEDGAYLRGLGAELICGADYLENITEDMLFRTPGVPYLLPQLQAAKARGTAVTSEMEVFFDLCPCKIYAVTGSDGKTTTTSVIAEMLKAAGKTVHLGGNIGRPLLPEIEKIRPEDVAVVELSSFQLISMRKSPDVAVITNLSPNHLDVHKDMDEYVNAKKNIFLHQNAFKRTVLNADNALTAACAGETRGATLLFSRREQTNGAWCSESGEIYFGDTFVMRESDIQIPGKHNVENYLAAISAVWGDVPAETIVSVAKTFGGVEHRMEFVRELNGVRWYNDSIATSPSRAMIGTLSLYDFKIVMIAGGADKKVPFDELGGMICDKVKTLILLSPAEPLPGFKPAAAGKIEAAVRGAANYREGAPEIYNVHTMEDAVALAREKAQRGDIVSLCPAATGFDMYKSFAERGDLFRSVVQGLR</sequence>
<evidence type="ECO:0000256" key="5">
    <source>
        <dbReference type="ARBA" id="ARBA00012212"/>
    </source>
</evidence>
<comment type="function">
    <text evidence="1 17 18">Cell wall formation. Catalyzes the addition of glutamate to the nucleotide precursor UDP-N-acetylmuramoyl-L-alanine (UMA).</text>
</comment>
<dbReference type="RefSeq" id="WP_235323421.1">
    <property type="nucleotide sequence ID" value="NZ_JAFBIT010000002.1"/>
</dbReference>
<evidence type="ECO:0000256" key="12">
    <source>
        <dbReference type="ARBA" id="ARBA00022984"/>
    </source>
</evidence>
<dbReference type="InterPro" id="IPR005762">
    <property type="entry name" value="MurD"/>
</dbReference>
<feature type="domain" description="Mur ligase central" evidence="20">
    <location>
        <begin position="119"/>
        <end position="291"/>
    </location>
</feature>
<evidence type="ECO:0000259" key="20">
    <source>
        <dbReference type="Pfam" id="PF08245"/>
    </source>
</evidence>
<dbReference type="EMBL" id="JAFBIT010000002">
    <property type="protein sequence ID" value="MCF2652365.1"/>
    <property type="molecule type" value="Genomic_DNA"/>
</dbReference>
<evidence type="ECO:0000256" key="18">
    <source>
        <dbReference type="RuleBase" id="RU003664"/>
    </source>
</evidence>
<evidence type="ECO:0000256" key="4">
    <source>
        <dbReference type="ARBA" id="ARBA00010416"/>
    </source>
</evidence>
<evidence type="ECO:0000256" key="16">
    <source>
        <dbReference type="ARBA" id="ARBA00047632"/>
    </source>
</evidence>
<dbReference type="GO" id="GO:0008764">
    <property type="term" value="F:UDP-N-acetylmuramoylalanine-D-glutamate ligase activity"/>
    <property type="evidence" value="ECO:0007669"/>
    <property type="project" value="UniProtKB-EC"/>
</dbReference>
<dbReference type="HAMAP" id="MF_00639">
    <property type="entry name" value="MurD"/>
    <property type="match status" value="1"/>
</dbReference>
<keyword evidence="10 17" id="KW-0067">ATP-binding</keyword>
<evidence type="ECO:0000313" key="22">
    <source>
        <dbReference type="Proteomes" id="UP001299220"/>
    </source>
</evidence>
<name>A0ABS9CPV4_9FIRM</name>
<comment type="similarity">
    <text evidence="4 17">Belongs to the MurCDEF family.</text>
</comment>
<evidence type="ECO:0000313" key="21">
    <source>
        <dbReference type="EMBL" id="MCF2652365.1"/>
    </source>
</evidence>
<keyword evidence="11 17" id="KW-0133">Cell shape</keyword>
<comment type="pathway">
    <text evidence="3 17 18">Cell wall biogenesis; peptidoglycan biosynthesis.</text>
</comment>
<evidence type="ECO:0000256" key="6">
    <source>
        <dbReference type="ARBA" id="ARBA00015655"/>
    </source>
</evidence>
<dbReference type="Pfam" id="PF08245">
    <property type="entry name" value="Mur_ligase_M"/>
    <property type="match status" value="1"/>
</dbReference>
<evidence type="ECO:0000256" key="8">
    <source>
        <dbReference type="ARBA" id="ARBA00022598"/>
    </source>
</evidence>
<evidence type="ECO:0000256" key="15">
    <source>
        <dbReference type="ARBA" id="ARBA00032324"/>
    </source>
</evidence>
<comment type="catalytic activity">
    <reaction evidence="16 17 18">
        <text>UDP-N-acetyl-alpha-D-muramoyl-L-alanine + D-glutamate + ATP = UDP-N-acetyl-alpha-D-muramoyl-L-alanyl-D-glutamate + ADP + phosphate + H(+)</text>
        <dbReference type="Rhea" id="RHEA:16429"/>
        <dbReference type="ChEBI" id="CHEBI:15378"/>
        <dbReference type="ChEBI" id="CHEBI:29986"/>
        <dbReference type="ChEBI" id="CHEBI:30616"/>
        <dbReference type="ChEBI" id="CHEBI:43474"/>
        <dbReference type="ChEBI" id="CHEBI:83898"/>
        <dbReference type="ChEBI" id="CHEBI:83900"/>
        <dbReference type="ChEBI" id="CHEBI:456216"/>
        <dbReference type="EC" id="6.3.2.9"/>
    </reaction>
</comment>
<keyword evidence="12 17" id="KW-0573">Peptidoglycan synthesis</keyword>
<dbReference type="InterPro" id="IPR036565">
    <property type="entry name" value="Mur-like_cat_sf"/>
</dbReference>
<evidence type="ECO:0000256" key="2">
    <source>
        <dbReference type="ARBA" id="ARBA00004496"/>
    </source>
</evidence>
<dbReference type="NCBIfam" id="TIGR01087">
    <property type="entry name" value="murD"/>
    <property type="match status" value="1"/>
</dbReference>
<evidence type="ECO:0000256" key="11">
    <source>
        <dbReference type="ARBA" id="ARBA00022960"/>
    </source>
</evidence>
<evidence type="ECO:0000256" key="17">
    <source>
        <dbReference type="HAMAP-Rule" id="MF_00639"/>
    </source>
</evidence>
<dbReference type="Gene3D" id="3.40.1190.10">
    <property type="entry name" value="Mur-like, catalytic domain"/>
    <property type="match status" value="1"/>
</dbReference>
<keyword evidence="13 17" id="KW-0961">Cell wall biogenesis/degradation</keyword>
<dbReference type="Pfam" id="PF02875">
    <property type="entry name" value="Mur_ligase_C"/>
    <property type="match status" value="1"/>
</dbReference>
<organism evidence="21 22">
    <name type="scientific">Anaeromassilibacillus senegalensis</name>
    <dbReference type="NCBI Taxonomy" id="1673717"/>
    <lineage>
        <taxon>Bacteria</taxon>
        <taxon>Bacillati</taxon>
        <taxon>Bacillota</taxon>
        <taxon>Clostridia</taxon>
        <taxon>Eubacteriales</taxon>
        <taxon>Acutalibacteraceae</taxon>
        <taxon>Anaeromassilibacillus</taxon>
    </lineage>
</organism>
<keyword evidence="9 17" id="KW-0547">Nucleotide-binding</keyword>
<feature type="domain" description="Mur ligase C-terminal" evidence="19">
    <location>
        <begin position="313"/>
        <end position="442"/>
    </location>
</feature>
<dbReference type="PANTHER" id="PTHR43692:SF1">
    <property type="entry name" value="UDP-N-ACETYLMURAMOYLALANINE--D-GLUTAMATE LIGASE"/>
    <property type="match status" value="1"/>
</dbReference>
<dbReference type="SUPFAM" id="SSF51984">
    <property type="entry name" value="MurCD N-terminal domain"/>
    <property type="match status" value="1"/>
</dbReference>
<evidence type="ECO:0000256" key="13">
    <source>
        <dbReference type="ARBA" id="ARBA00023316"/>
    </source>
</evidence>
<dbReference type="PANTHER" id="PTHR43692">
    <property type="entry name" value="UDP-N-ACETYLMURAMOYLALANINE--D-GLUTAMATE LIGASE"/>
    <property type="match status" value="1"/>
</dbReference>
<dbReference type="EC" id="6.3.2.9" evidence="5 17"/>
<accession>A0ABS9CPV4</accession>
<comment type="caution">
    <text evidence="21">The sequence shown here is derived from an EMBL/GenBank/DDBJ whole genome shotgun (WGS) entry which is preliminary data.</text>
</comment>
<feature type="binding site" evidence="17">
    <location>
        <begin position="121"/>
        <end position="127"/>
    </location>
    <ligand>
        <name>ATP</name>
        <dbReference type="ChEBI" id="CHEBI:30616"/>
    </ligand>
</feature>
<reference evidence="21 22" key="1">
    <citation type="submission" date="2020-12" db="EMBL/GenBank/DDBJ databases">
        <title>Whole genome sequences of gut porcine anaerobes.</title>
        <authorList>
            <person name="Kubasova T."/>
            <person name="Jahodarova E."/>
            <person name="Rychlik I."/>
        </authorList>
    </citation>
    <scope>NUCLEOTIDE SEQUENCE [LARGE SCALE GENOMIC DNA]</scope>
    <source>
        <strain evidence="21 22">An867</strain>
    </source>
</reference>
<proteinExistence type="inferred from homology"/>
<keyword evidence="8 17" id="KW-0436">Ligase</keyword>
<dbReference type="Gene3D" id="3.90.190.20">
    <property type="entry name" value="Mur ligase, C-terminal domain"/>
    <property type="match status" value="1"/>
</dbReference>
<dbReference type="Gene3D" id="3.40.50.720">
    <property type="entry name" value="NAD(P)-binding Rossmann-like Domain"/>
    <property type="match status" value="1"/>
</dbReference>
<gene>
    <name evidence="17" type="primary">murD</name>
    <name evidence="21" type="ORF">JQM67_07105</name>
</gene>
<keyword evidence="17 18" id="KW-0131">Cell cycle</keyword>
<dbReference type="InterPro" id="IPR004101">
    <property type="entry name" value="Mur_ligase_C"/>
</dbReference>
<evidence type="ECO:0000259" key="19">
    <source>
        <dbReference type="Pfam" id="PF02875"/>
    </source>
</evidence>
<keyword evidence="7 17" id="KW-0963">Cytoplasm</keyword>
<evidence type="ECO:0000256" key="7">
    <source>
        <dbReference type="ARBA" id="ARBA00022490"/>
    </source>
</evidence>
<comment type="subcellular location">
    <subcellularLocation>
        <location evidence="2 17 18">Cytoplasm</location>
    </subcellularLocation>
</comment>
<dbReference type="InterPro" id="IPR013221">
    <property type="entry name" value="Mur_ligase_cen"/>
</dbReference>
<dbReference type="InterPro" id="IPR036615">
    <property type="entry name" value="Mur_ligase_C_dom_sf"/>
</dbReference>
<dbReference type="SUPFAM" id="SSF53244">
    <property type="entry name" value="MurD-like peptide ligases, peptide-binding domain"/>
    <property type="match status" value="1"/>
</dbReference>
<dbReference type="Proteomes" id="UP001299220">
    <property type="component" value="Unassembled WGS sequence"/>
</dbReference>
<protein>
    <recommendedName>
        <fullName evidence="6 17">UDP-N-acetylmuramoylalanine--D-glutamate ligase</fullName>
        <ecNumber evidence="5 17">6.3.2.9</ecNumber>
    </recommendedName>
    <alternativeName>
        <fullName evidence="15 17">D-glutamic acid-adding enzyme</fullName>
    </alternativeName>
    <alternativeName>
        <fullName evidence="14 17">UDP-N-acetylmuramoyl-L-alanyl-D-glutamate synthetase</fullName>
    </alternativeName>
</protein>
<keyword evidence="22" id="KW-1185">Reference proteome</keyword>